<dbReference type="PANTHER" id="PTHR28255:SF1">
    <property type="entry name" value="UPF0303 PROTEIN YBR137W"/>
    <property type="match status" value="1"/>
</dbReference>
<dbReference type="GO" id="GO:0006620">
    <property type="term" value="P:post-translational protein targeting to endoplasmic reticulum membrane"/>
    <property type="evidence" value="ECO:0007669"/>
    <property type="project" value="EnsemblFungi"/>
</dbReference>
<reference evidence="1 2" key="1">
    <citation type="journal article" date="2011" name="Proc. Natl. Acad. Sci. U.S.A.">
        <title>Evolutionary erosion of yeast sex chromosomes by mating-type switching accidents.</title>
        <authorList>
            <person name="Gordon J.L."/>
            <person name="Armisen D."/>
            <person name="Proux-Wera E."/>
            <person name="Oheigeartaigh S.S."/>
            <person name="Byrne K.P."/>
            <person name="Wolfe K.H."/>
        </authorList>
    </citation>
    <scope>NUCLEOTIDE SEQUENCE [LARGE SCALE GENOMIC DNA]</scope>
    <source>
        <strain evidence="2">ATCC 24235 / CBS 4417 / NBRC 1672 / NRRL Y-8282 / UCD 70-5</strain>
    </source>
</reference>
<dbReference type="AlphaFoldDB" id="G8BMP0"/>
<dbReference type="HOGENOM" id="CLU_101036_1_1_1"/>
<dbReference type="KEGG" id="tpf:TPHA_0A00830"/>
<evidence type="ECO:0000313" key="1">
    <source>
        <dbReference type="EMBL" id="CCE61168.1"/>
    </source>
</evidence>
<gene>
    <name evidence="1" type="primary">TPHA0A00830</name>
    <name evidence="1" type="ordered locus">TPHA_0A00830</name>
</gene>
<evidence type="ECO:0000313" key="2">
    <source>
        <dbReference type="Proteomes" id="UP000005666"/>
    </source>
</evidence>
<proteinExistence type="predicted"/>
<dbReference type="EMBL" id="HE612856">
    <property type="protein sequence ID" value="CCE61168.1"/>
    <property type="molecule type" value="Genomic_DNA"/>
</dbReference>
<dbReference type="SUPFAM" id="SSF143744">
    <property type="entry name" value="GlcG-like"/>
    <property type="match status" value="1"/>
</dbReference>
<dbReference type="OrthoDB" id="2209940at2759"/>
<dbReference type="STRING" id="1071381.G8BMP0"/>
<dbReference type="InterPro" id="IPR038084">
    <property type="entry name" value="PduO/GlcC-like_sf"/>
</dbReference>
<dbReference type="RefSeq" id="XP_003683602.1">
    <property type="nucleotide sequence ID" value="XM_003683554.1"/>
</dbReference>
<dbReference type="eggNOG" id="ENOG502S03S">
    <property type="taxonomic scope" value="Eukaryota"/>
</dbReference>
<accession>G8BMP0</accession>
<dbReference type="OMA" id="AWIDRKR"/>
<dbReference type="InterPro" id="IPR010371">
    <property type="entry name" value="YBR137W-like"/>
</dbReference>
<dbReference type="Pfam" id="PF03928">
    <property type="entry name" value="HbpS-like"/>
    <property type="match status" value="1"/>
</dbReference>
<keyword evidence="2" id="KW-1185">Reference proteome</keyword>
<organism evidence="1 2">
    <name type="scientific">Tetrapisispora phaffii (strain ATCC 24235 / CBS 4417 / NBRC 1672 / NRRL Y-8282 / UCD 70-5)</name>
    <name type="common">Yeast</name>
    <name type="synonym">Fabospora phaffii</name>
    <dbReference type="NCBI Taxonomy" id="1071381"/>
    <lineage>
        <taxon>Eukaryota</taxon>
        <taxon>Fungi</taxon>
        <taxon>Dikarya</taxon>
        <taxon>Ascomycota</taxon>
        <taxon>Saccharomycotina</taxon>
        <taxon>Saccharomycetes</taxon>
        <taxon>Saccharomycetales</taxon>
        <taxon>Saccharomycetaceae</taxon>
        <taxon>Tetrapisispora</taxon>
    </lineage>
</organism>
<dbReference type="Gene3D" id="3.30.450.150">
    <property type="entry name" value="Haem-degrading domain"/>
    <property type="match status" value="1"/>
</dbReference>
<sequence>MLQLEEKLLKKLISRKASLEEIEAQEKQCVLSNFNNDVAFELGSFIRKAALELFPGKPVAIDISLTNGHKVFRTITASGSSLDNDFWITRKSKTVNRFNHSTFFMGCKKGDKTPEERFFVSSSEYAFHGGAVPLYLSNTDFPVAVLTVSGLKQEEDHLLAITSVVEFSKQTAEEELNLD</sequence>
<protein>
    <submittedName>
        <fullName evidence="1">Uncharacterized protein</fullName>
    </submittedName>
</protein>
<name>G8BMP0_TETPH</name>
<dbReference type="GO" id="GO:0072380">
    <property type="term" value="C:TRC complex"/>
    <property type="evidence" value="ECO:0007669"/>
    <property type="project" value="EnsemblFungi"/>
</dbReference>
<dbReference type="InterPro" id="IPR005624">
    <property type="entry name" value="PduO/GlcC-like"/>
</dbReference>
<dbReference type="GeneID" id="11532346"/>
<dbReference type="PANTHER" id="PTHR28255">
    <property type="match status" value="1"/>
</dbReference>
<dbReference type="PIRSF" id="PIRSF008757">
    <property type="entry name" value="UCP008757"/>
    <property type="match status" value="1"/>
</dbReference>
<dbReference type="Proteomes" id="UP000005666">
    <property type="component" value="Chromosome 1"/>
</dbReference>